<evidence type="ECO:0000313" key="2">
    <source>
        <dbReference type="EMBL" id="ETO30537.1"/>
    </source>
</evidence>
<evidence type="ECO:0000256" key="1">
    <source>
        <dbReference type="SAM" id="MobiDB-lite"/>
    </source>
</evidence>
<dbReference type="AlphaFoldDB" id="X6NZ33"/>
<accession>X6NZ33</accession>
<dbReference type="EMBL" id="ASPP01005434">
    <property type="protein sequence ID" value="ETO30537.1"/>
    <property type="molecule type" value="Genomic_DNA"/>
</dbReference>
<sequence length="286" mass="31960">MPDISETMTLKRMNEGRKNVVAYHTVHSTPQGYRHNGGDLPPLGVVSPRTPSLSFASIPATNHALITNTSTNNINTDSGDRGNERIGGSGHEWKMSFQERPTIDCIDINAKTNACSKHSRKRNLSKVREEAEPQVQRQAEPEHKSGAMPPTSFCHEPKTRAKANALVRHFSLDAPFLSAPRPYPSSSPSSSSPSSSPFQKKLSAFPESKSHKDNFPSLTWHATAPVQGQLVWSTSLFSLFCFVCVCVFKRPRFDHWEVCKKNKIKNNLNSKLGEFFFSFLKKKNPH</sequence>
<gene>
    <name evidence="2" type="ORF">RFI_06582</name>
</gene>
<evidence type="ECO:0000313" key="3">
    <source>
        <dbReference type="Proteomes" id="UP000023152"/>
    </source>
</evidence>
<comment type="caution">
    <text evidence="2">The sequence shown here is derived from an EMBL/GenBank/DDBJ whole genome shotgun (WGS) entry which is preliminary data.</text>
</comment>
<feature type="compositionally biased region" description="Low complexity" evidence="1">
    <location>
        <begin position="184"/>
        <end position="197"/>
    </location>
</feature>
<protein>
    <submittedName>
        <fullName evidence="2">Uncharacterized protein</fullName>
    </submittedName>
</protein>
<dbReference type="Proteomes" id="UP000023152">
    <property type="component" value="Unassembled WGS sequence"/>
</dbReference>
<name>X6NZ33_RETFI</name>
<organism evidence="2 3">
    <name type="scientific">Reticulomyxa filosa</name>
    <dbReference type="NCBI Taxonomy" id="46433"/>
    <lineage>
        <taxon>Eukaryota</taxon>
        <taxon>Sar</taxon>
        <taxon>Rhizaria</taxon>
        <taxon>Retaria</taxon>
        <taxon>Foraminifera</taxon>
        <taxon>Monothalamids</taxon>
        <taxon>Reticulomyxidae</taxon>
        <taxon>Reticulomyxa</taxon>
    </lineage>
</organism>
<feature type="region of interest" description="Disordered" evidence="1">
    <location>
        <begin position="181"/>
        <end position="209"/>
    </location>
</feature>
<keyword evidence="3" id="KW-1185">Reference proteome</keyword>
<feature type="region of interest" description="Disordered" evidence="1">
    <location>
        <begin position="115"/>
        <end position="154"/>
    </location>
</feature>
<reference evidence="2 3" key="1">
    <citation type="journal article" date="2013" name="Curr. Biol.">
        <title>The Genome of the Foraminiferan Reticulomyxa filosa.</title>
        <authorList>
            <person name="Glockner G."/>
            <person name="Hulsmann N."/>
            <person name="Schleicher M."/>
            <person name="Noegel A.A."/>
            <person name="Eichinger L."/>
            <person name="Gallinger C."/>
            <person name="Pawlowski J."/>
            <person name="Sierra R."/>
            <person name="Euteneuer U."/>
            <person name="Pillet L."/>
            <person name="Moustafa A."/>
            <person name="Platzer M."/>
            <person name="Groth M."/>
            <person name="Szafranski K."/>
            <person name="Schliwa M."/>
        </authorList>
    </citation>
    <scope>NUCLEOTIDE SEQUENCE [LARGE SCALE GENOMIC DNA]</scope>
</reference>
<proteinExistence type="predicted"/>